<comment type="caution">
    <text evidence="4">The sequence shown here is derived from an EMBL/GenBank/DDBJ whole genome shotgun (WGS) entry which is preliminary data.</text>
</comment>
<proteinExistence type="predicted"/>
<dbReference type="InterPro" id="IPR016181">
    <property type="entry name" value="Acyl_CoA_acyltransferase"/>
</dbReference>
<dbReference type="Pfam" id="PF00583">
    <property type="entry name" value="Acetyltransf_1"/>
    <property type="match status" value="1"/>
</dbReference>
<dbReference type="PANTHER" id="PTHR43877">
    <property type="entry name" value="AMINOALKYLPHOSPHONATE N-ACETYLTRANSFERASE-RELATED-RELATED"/>
    <property type="match status" value="1"/>
</dbReference>
<dbReference type="SUPFAM" id="SSF55729">
    <property type="entry name" value="Acyl-CoA N-acyltransferases (Nat)"/>
    <property type="match status" value="1"/>
</dbReference>
<dbReference type="CDD" id="cd04301">
    <property type="entry name" value="NAT_SF"/>
    <property type="match status" value="1"/>
</dbReference>
<evidence type="ECO:0000313" key="4">
    <source>
        <dbReference type="EMBL" id="GHO56775.1"/>
    </source>
</evidence>
<evidence type="ECO:0000259" key="3">
    <source>
        <dbReference type="PROSITE" id="PS51186"/>
    </source>
</evidence>
<evidence type="ECO:0000256" key="2">
    <source>
        <dbReference type="ARBA" id="ARBA00023315"/>
    </source>
</evidence>
<dbReference type="Gene3D" id="3.40.630.30">
    <property type="match status" value="1"/>
</dbReference>
<dbReference type="Proteomes" id="UP000654345">
    <property type="component" value="Unassembled WGS sequence"/>
</dbReference>
<evidence type="ECO:0000313" key="5">
    <source>
        <dbReference type="Proteomes" id="UP000654345"/>
    </source>
</evidence>
<dbReference type="InterPro" id="IPR000182">
    <property type="entry name" value="GNAT_dom"/>
</dbReference>
<organism evidence="4 5">
    <name type="scientific">Ktedonobacter robiniae</name>
    <dbReference type="NCBI Taxonomy" id="2778365"/>
    <lineage>
        <taxon>Bacteria</taxon>
        <taxon>Bacillati</taxon>
        <taxon>Chloroflexota</taxon>
        <taxon>Ktedonobacteria</taxon>
        <taxon>Ktedonobacterales</taxon>
        <taxon>Ktedonobacteraceae</taxon>
        <taxon>Ktedonobacter</taxon>
    </lineage>
</organism>
<protein>
    <submittedName>
        <fullName evidence="4">GNAT family acetyltransferase</fullName>
    </submittedName>
</protein>
<evidence type="ECO:0000256" key="1">
    <source>
        <dbReference type="ARBA" id="ARBA00022679"/>
    </source>
</evidence>
<name>A0ABQ3UVT7_9CHLR</name>
<dbReference type="EMBL" id="BNJG01000002">
    <property type="protein sequence ID" value="GHO56775.1"/>
    <property type="molecule type" value="Genomic_DNA"/>
</dbReference>
<feature type="domain" description="N-acetyltransferase" evidence="3">
    <location>
        <begin position="13"/>
        <end position="176"/>
    </location>
</feature>
<keyword evidence="1" id="KW-0808">Transferase</keyword>
<dbReference type="PANTHER" id="PTHR43877:SF2">
    <property type="entry name" value="AMINOALKYLPHOSPHONATE N-ACETYLTRANSFERASE-RELATED"/>
    <property type="match status" value="1"/>
</dbReference>
<sequence length="176" mass="20365">MYMPQKEKTMETFSTRPATEADIPQLCPLYWDFHLYHVVGLPDWLRMPDRVEVREQQTGELAKGLRDIIQREDAAILMAEQADSIIGFVEVYLREDEVHPLRVAHRYGYVQSLFVTEACRKTGCGRALMQAAHDWARARGAIELQLESWDFAAGPLRFYEKLGYRTVKRQMVASLS</sequence>
<gene>
    <name evidence="4" type="ORF">KSB_52500</name>
</gene>
<accession>A0ABQ3UVT7</accession>
<dbReference type="InterPro" id="IPR050832">
    <property type="entry name" value="Bact_Acetyltransf"/>
</dbReference>
<reference evidence="4 5" key="1">
    <citation type="journal article" date="2021" name="Int. J. Syst. Evol. Microbiol.">
        <title>Reticulibacter mediterranei gen. nov., sp. nov., within the new family Reticulibacteraceae fam. nov., and Ktedonospora formicarum gen. nov., sp. nov., Ktedonobacter robiniae sp. nov., Dictyobacter formicarum sp. nov. and Dictyobacter arantiisoli sp. nov., belonging to the class Ktedonobacteria.</title>
        <authorList>
            <person name="Yabe S."/>
            <person name="Zheng Y."/>
            <person name="Wang C.M."/>
            <person name="Sakai Y."/>
            <person name="Abe K."/>
            <person name="Yokota A."/>
            <person name="Donadio S."/>
            <person name="Cavaletti L."/>
            <person name="Monciardini P."/>
        </authorList>
    </citation>
    <scope>NUCLEOTIDE SEQUENCE [LARGE SCALE GENOMIC DNA]</scope>
    <source>
        <strain evidence="4 5">SOSP1-30</strain>
    </source>
</reference>
<keyword evidence="2" id="KW-0012">Acyltransferase</keyword>
<keyword evidence="5" id="KW-1185">Reference proteome</keyword>
<dbReference type="PROSITE" id="PS51186">
    <property type="entry name" value="GNAT"/>
    <property type="match status" value="1"/>
</dbReference>